<accession>A0A4V4HH56</accession>
<sequence length="94" mass="10632">MPGTGSARTISLFSLSPFISGQPSTTHLRRCLPPVLIDLPRARAGQVRHRTETHSPVDRRILCITSIISLSLLCENSGNTLKAYRYRNKHYYCY</sequence>
<reference evidence="1 2" key="1">
    <citation type="journal article" date="2019" name="Nat. Ecol. Evol.">
        <title>Megaphylogeny resolves global patterns of mushroom evolution.</title>
        <authorList>
            <person name="Varga T."/>
            <person name="Krizsan K."/>
            <person name="Foldi C."/>
            <person name="Dima B."/>
            <person name="Sanchez-Garcia M."/>
            <person name="Sanchez-Ramirez S."/>
            <person name="Szollosi G.J."/>
            <person name="Szarkandi J.G."/>
            <person name="Papp V."/>
            <person name="Albert L."/>
            <person name="Andreopoulos W."/>
            <person name="Angelini C."/>
            <person name="Antonin V."/>
            <person name="Barry K.W."/>
            <person name="Bougher N.L."/>
            <person name="Buchanan P."/>
            <person name="Buyck B."/>
            <person name="Bense V."/>
            <person name="Catcheside P."/>
            <person name="Chovatia M."/>
            <person name="Cooper J."/>
            <person name="Damon W."/>
            <person name="Desjardin D."/>
            <person name="Finy P."/>
            <person name="Geml J."/>
            <person name="Haridas S."/>
            <person name="Hughes K."/>
            <person name="Justo A."/>
            <person name="Karasinski D."/>
            <person name="Kautmanova I."/>
            <person name="Kiss B."/>
            <person name="Kocsube S."/>
            <person name="Kotiranta H."/>
            <person name="LaButti K.M."/>
            <person name="Lechner B.E."/>
            <person name="Liimatainen K."/>
            <person name="Lipzen A."/>
            <person name="Lukacs Z."/>
            <person name="Mihaltcheva S."/>
            <person name="Morgado L.N."/>
            <person name="Niskanen T."/>
            <person name="Noordeloos M.E."/>
            <person name="Ohm R.A."/>
            <person name="Ortiz-Santana B."/>
            <person name="Ovrebo C."/>
            <person name="Racz N."/>
            <person name="Riley R."/>
            <person name="Savchenko A."/>
            <person name="Shiryaev A."/>
            <person name="Soop K."/>
            <person name="Spirin V."/>
            <person name="Szebenyi C."/>
            <person name="Tomsovsky M."/>
            <person name="Tulloss R.E."/>
            <person name="Uehling J."/>
            <person name="Grigoriev I.V."/>
            <person name="Vagvolgyi C."/>
            <person name="Papp T."/>
            <person name="Martin F.M."/>
            <person name="Miettinen O."/>
            <person name="Hibbett D.S."/>
            <person name="Nagy L.G."/>
        </authorList>
    </citation>
    <scope>NUCLEOTIDE SEQUENCE [LARGE SCALE GENOMIC DNA]</scope>
    <source>
        <strain evidence="1 2">CBS 962.96</strain>
    </source>
</reference>
<keyword evidence="2" id="KW-1185">Reference proteome</keyword>
<name>A0A4V4HH56_DENBC</name>
<dbReference type="Proteomes" id="UP000297245">
    <property type="component" value="Unassembled WGS sequence"/>
</dbReference>
<proteinExistence type="predicted"/>
<evidence type="ECO:0000313" key="1">
    <source>
        <dbReference type="EMBL" id="THV01446.1"/>
    </source>
</evidence>
<dbReference type="EMBL" id="ML179090">
    <property type="protein sequence ID" value="THV01446.1"/>
    <property type="molecule type" value="Genomic_DNA"/>
</dbReference>
<dbReference type="AlphaFoldDB" id="A0A4V4HH56"/>
<protein>
    <submittedName>
        <fullName evidence="1">Uncharacterized protein</fullName>
    </submittedName>
</protein>
<organism evidence="1 2">
    <name type="scientific">Dendrothele bispora (strain CBS 962.96)</name>
    <dbReference type="NCBI Taxonomy" id="1314807"/>
    <lineage>
        <taxon>Eukaryota</taxon>
        <taxon>Fungi</taxon>
        <taxon>Dikarya</taxon>
        <taxon>Basidiomycota</taxon>
        <taxon>Agaricomycotina</taxon>
        <taxon>Agaricomycetes</taxon>
        <taxon>Agaricomycetidae</taxon>
        <taxon>Agaricales</taxon>
        <taxon>Agaricales incertae sedis</taxon>
        <taxon>Dendrothele</taxon>
    </lineage>
</organism>
<evidence type="ECO:0000313" key="2">
    <source>
        <dbReference type="Proteomes" id="UP000297245"/>
    </source>
</evidence>
<gene>
    <name evidence="1" type="ORF">K435DRAFT_402518</name>
</gene>